<name>A0A6J4PZ36_9BURK</name>
<proteinExistence type="predicted"/>
<dbReference type="InterPro" id="IPR046150">
    <property type="entry name" value="DUF6152"/>
</dbReference>
<dbReference type="Pfam" id="PF19649">
    <property type="entry name" value="DUF6152"/>
    <property type="match status" value="1"/>
</dbReference>
<gene>
    <name evidence="1" type="ORF">AVDCRST_MAG51-2432</name>
</gene>
<accession>A0A6J4PZ36</accession>
<evidence type="ECO:0000313" key="1">
    <source>
        <dbReference type="EMBL" id="CAA9427770.1"/>
    </source>
</evidence>
<reference evidence="1" key="1">
    <citation type="submission" date="2020-02" db="EMBL/GenBank/DDBJ databases">
        <authorList>
            <person name="Meier V. D."/>
        </authorList>
    </citation>
    <scope>NUCLEOTIDE SEQUENCE</scope>
    <source>
        <strain evidence="1">AVDCRST_MAG51</strain>
    </source>
</reference>
<dbReference type="AlphaFoldDB" id="A0A6J4PZ36"/>
<organism evidence="1">
    <name type="scientific">uncultured Ramlibacter sp</name>
    <dbReference type="NCBI Taxonomy" id="260755"/>
    <lineage>
        <taxon>Bacteria</taxon>
        <taxon>Pseudomonadati</taxon>
        <taxon>Pseudomonadota</taxon>
        <taxon>Betaproteobacteria</taxon>
        <taxon>Burkholderiales</taxon>
        <taxon>Comamonadaceae</taxon>
        <taxon>Ramlibacter</taxon>
        <taxon>environmental samples</taxon>
    </lineage>
</organism>
<sequence>MQRRTLLLAAAGTPGLVLAHHGWSSFDQDRPIYLEGRVAGVRWQNPHAELDLEVQPALKVPADLANRPLPAQSAPVDGKALLAKAVVPNRKDKVWEIELAPLTRMEAWKVAEIKPGATISVVGFTLQQEQGEPVVRAEYLFVGGKAYGLRSSPA</sequence>
<protein>
    <submittedName>
        <fullName evidence="1">Uncharacterized protein</fullName>
    </submittedName>
</protein>
<dbReference type="EMBL" id="CADCUX010000521">
    <property type="protein sequence ID" value="CAA9427770.1"/>
    <property type="molecule type" value="Genomic_DNA"/>
</dbReference>